<evidence type="ECO:0000313" key="2">
    <source>
        <dbReference type="Proteomes" id="UP000198773"/>
    </source>
</evidence>
<organism evidence="1 2">
    <name type="scientific">Alkalimonas amylolytica</name>
    <dbReference type="NCBI Taxonomy" id="152573"/>
    <lineage>
        <taxon>Bacteria</taxon>
        <taxon>Pseudomonadati</taxon>
        <taxon>Pseudomonadota</taxon>
        <taxon>Gammaproteobacteria</taxon>
        <taxon>Alkalimonas</taxon>
    </lineage>
</organism>
<dbReference type="EMBL" id="FNRM01000012">
    <property type="protein sequence ID" value="SEA98951.1"/>
    <property type="molecule type" value="Genomic_DNA"/>
</dbReference>
<sequence length="88" mass="9847">MFGLDKKKLSISDVEYELVDEKISEFLQSKGSLLIEDDFLIAGGTSVLIKRYIVDDKVLTISISDDGIVNISGQKNIINHISSFLERK</sequence>
<evidence type="ECO:0000313" key="1">
    <source>
        <dbReference type="EMBL" id="SEA98951.1"/>
    </source>
</evidence>
<name>A0A1H4FP86_ALKAM</name>
<dbReference type="RefSeq" id="WP_091345001.1">
    <property type="nucleotide sequence ID" value="NZ_FNRM01000012.1"/>
</dbReference>
<keyword evidence="2" id="KW-1185">Reference proteome</keyword>
<reference evidence="1 2" key="1">
    <citation type="submission" date="2016-10" db="EMBL/GenBank/DDBJ databases">
        <authorList>
            <person name="de Groot N.N."/>
        </authorList>
    </citation>
    <scope>NUCLEOTIDE SEQUENCE [LARGE SCALE GENOMIC DNA]</scope>
    <source>
        <strain evidence="1 2">CGMCC 1.3430</strain>
    </source>
</reference>
<accession>A0A1H4FP86</accession>
<proteinExistence type="predicted"/>
<dbReference type="Proteomes" id="UP000198773">
    <property type="component" value="Unassembled WGS sequence"/>
</dbReference>
<dbReference type="AlphaFoldDB" id="A0A1H4FP86"/>
<protein>
    <submittedName>
        <fullName evidence="1">Uncharacterized protein</fullName>
    </submittedName>
</protein>
<dbReference type="STRING" id="152573.SAMN04488051_1122"/>
<gene>
    <name evidence="1" type="ORF">SAMN04488051_1122</name>
</gene>